<dbReference type="EC" id="2.7.11.1" evidence="3"/>
<evidence type="ECO:0000256" key="12">
    <source>
        <dbReference type="ARBA" id="ARBA00023242"/>
    </source>
</evidence>
<dbReference type="NCBIfam" id="TIGR03724">
    <property type="entry name" value="arch_bud32"/>
    <property type="match status" value="1"/>
</dbReference>
<proteinExistence type="inferred from homology"/>
<dbReference type="PANTHER" id="PTHR12209:SF0">
    <property type="entry name" value="EKC_KEOPS COMPLEX SUBUNIT TP53RK"/>
    <property type="match status" value="1"/>
</dbReference>
<dbReference type="Gene3D" id="1.10.510.10">
    <property type="entry name" value="Transferase(Phosphotransferase) domain 1"/>
    <property type="match status" value="1"/>
</dbReference>
<evidence type="ECO:0000256" key="9">
    <source>
        <dbReference type="ARBA" id="ARBA00022777"/>
    </source>
</evidence>
<dbReference type="AlphaFoldDB" id="A0A7S0DPR9"/>
<evidence type="ECO:0000256" key="4">
    <source>
        <dbReference type="ARBA" id="ARBA00022527"/>
    </source>
</evidence>
<dbReference type="GO" id="GO:0005634">
    <property type="term" value="C:nucleus"/>
    <property type="evidence" value="ECO:0007669"/>
    <property type="project" value="UniProtKB-SubCell"/>
</dbReference>
<keyword evidence="11" id="KW-0067">ATP-binding</keyword>
<comment type="catalytic activity">
    <reaction evidence="14">
        <text>L-seryl-[protein] + ATP = O-phospho-L-seryl-[protein] + ADP + H(+)</text>
        <dbReference type="Rhea" id="RHEA:17989"/>
        <dbReference type="Rhea" id="RHEA-COMP:9863"/>
        <dbReference type="Rhea" id="RHEA-COMP:11604"/>
        <dbReference type="ChEBI" id="CHEBI:15378"/>
        <dbReference type="ChEBI" id="CHEBI:29999"/>
        <dbReference type="ChEBI" id="CHEBI:30616"/>
        <dbReference type="ChEBI" id="CHEBI:83421"/>
        <dbReference type="ChEBI" id="CHEBI:456216"/>
        <dbReference type="EC" id="2.7.11.1"/>
    </reaction>
</comment>
<dbReference type="PANTHER" id="PTHR12209">
    <property type="entry name" value="NON-SPECIFIC SERINE/THREONINE PROTEIN KINASE"/>
    <property type="match status" value="1"/>
</dbReference>
<dbReference type="FunFam" id="1.10.510.10:FF:000323">
    <property type="entry name" value="TP53-regulating kinase, putative"/>
    <property type="match status" value="1"/>
</dbReference>
<evidence type="ECO:0000259" key="15">
    <source>
        <dbReference type="PROSITE" id="PS50011"/>
    </source>
</evidence>
<comment type="similarity">
    <text evidence="2">Belongs to the protein kinase superfamily. BUD32 family.</text>
</comment>
<evidence type="ECO:0000256" key="13">
    <source>
        <dbReference type="ARBA" id="ARBA00047899"/>
    </source>
</evidence>
<keyword evidence="7" id="KW-0819">tRNA processing</keyword>
<dbReference type="EMBL" id="HBEM01029850">
    <property type="protein sequence ID" value="CAD8461388.1"/>
    <property type="molecule type" value="Transcribed_RNA"/>
</dbReference>
<evidence type="ECO:0000256" key="14">
    <source>
        <dbReference type="ARBA" id="ARBA00048679"/>
    </source>
</evidence>
<evidence type="ECO:0000256" key="3">
    <source>
        <dbReference type="ARBA" id="ARBA00012513"/>
    </source>
</evidence>
<dbReference type="GO" id="GO:0016787">
    <property type="term" value="F:hydrolase activity"/>
    <property type="evidence" value="ECO:0007669"/>
    <property type="project" value="UniProtKB-KW"/>
</dbReference>
<reference evidence="16" key="1">
    <citation type="submission" date="2021-01" db="EMBL/GenBank/DDBJ databases">
        <authorList>
            <person name="Corre E."/>
            <person name="Pelletier E."/>
            <person name="Niang G."/>
            <person name="Scheremetjew M."/>
            <person name="Finn R."/>
            <person name="Kale V."/>
            <person name="Holt S."/>
            <person name="Cochrane G."/>
            <person name="Meng A."/>
            <person name="Brown T."/>
            <person name="Cohen L."/>
        </authorList>
    </citation>
    <scope>NUCLEOTIDE SEQUENCE</scope>
    <source>
        <strain evidence="16">CCMP2058</strain>
    </source>
</reference>
<keyword evidence="5" id="KW-0597">Phosphoprotein</keyword>
<dbReference type="SUPFAM" id="SSF56112">
    <property type="entry name" value="Protein kinase-like (PK-like)"/>
    <property type="match status" value="1"/>
</dbReference>
<dbReference type="GO" id="GO:0005829">
    <property type="term" value="C:cytosol"/>
    <property type="evidence" value="ECO:0007669"/>
    <property type="project" value="TreeGrafter"/>
</dbReference>
<organism evidence="16">
    <name type="scientific">Amorphochlora amoebiformis</name>
    <dbReference type="NCBI Taxonomy" id="1561963"/>
    <lineage>
        <taxon>Eukaryota</taxon>
        <taxon>Sar</taxon>
        <taxon>Rhizaria</taxon>
        <taxon>Cercozoa</taxon>
        <taxon>Chlorarachniophyceae</taxon>
        <taxon>Amorphochlora</taxon>
    </lineage>
</organism>
<dbReference type="PROSITE" id="PS00109">
    <property type="entry name" value="PROTEIN_KINASE_TYR"/>
    <property type="match status" value="1"/>
</dbReference>
<accession>A0A7S0DPR9</accession>
<sequence length="214" mass="24577">MELVRQGAEAKIFRVDFVGRAALVKERFSKAYRHPEMDKKLRIRRTLAEVRAIQRCRKLGVDSPVMYHVDYQRCRIVMEKIDGETVRDSLFALEEKNDSEEAIVLMKRLGETIANMHNGGLIHGDLTTSNFIVRRSSGSIVVIDFGLSYTSRMIEDCAVDLYVLERAFLSTHPKSEKLFEKVLNAYHGCARIASKVLSKLEDVRRRGRKRDMLG</sequence>
<evidence type="ECO:0000256" key="7">
    <source>
        <dbReference type="ARBA" id="ARBA00022694"/>
    </source>
</evidence>
<dbReference type="PROSITE" id="PS50011">
    <property type="entry name" value="PROTEIN_KINASE_DOM"/>
    <property type="match status" value="1"/>
</dbReference>
<evidence type="ECO:0000256" key="11">
    <source>
        <dbReference type="ARBA" id="ARBA00022840"/>
    </source>
</evidence>
<keyword evidence="10" id="KW-0378">Hydrolase</keyword>
<dbReference type="FunFam" id="3.30.200.20:FF:000201">
    <property type="entry name" value="TP53-regulating kinase isoform X1"/>
    <property type="match status" value="1"/>
</dbReference>
<dbReference type="InterPro" id="IPR000719">
    <property type="entry name" value="Prot_kinase_dom"/>
</dbReference>
<name>A0A7S0DPR9_9EUKA</name>
<dbReference type="InterPro" id="IPR008266">
    <property type="entry name" value="Tyr_kinase_AS"/>
</dbReference>
<evidence type="ECO:0000256" key="6">
    <source>
        <dbReference type="ARBA" id="ARBA00022679"/>
    </source>
</evidence>
<evidence type="ECO:0000256" key="2">
    <source>
        <dbReference type="ARBA" id="ARBA00010630"/>
    </source>
</evidence>
<keyword evidence="4" id="KW-0723">Serine/threonine-protein kinase</keyword>
<gene>
    <name evidence="16" type="ORF">LAMO00422_LOCUS20348</name>
</gene>
<dbReference type="GO" id="GO:0005524">
    <property type="term" value="F:ATP binding"/>
    <property type="evidence" value="ECO:0007669"/>
    <property type="project" value="UniProtKB-KW"/>
</dbReference>
<dbReference type="GO" id="GO:0004674">
    <property type="term" value="F:protein serine/threonine kinase activity"/>
    <property type="evidence" value="ECO:0007669"/>
    <property type="project" value="UniProtKB-KW"/>
</dbReference>
<dbReference type="GO" id="GO:0000408">
    <property type="term" value="C:EKC/KEOPS complex"/>
    <property type="evidence" value="ECO:0007669"/>
    <property type="project" value="TreeGrafter"/>
</dbReference>
<evidence type="ECO:0000256" key="8">
    <source>
        <dbReference type="ARBA" id="ARBA00022741"/>
    </source>
</evidence>
<keyword evidence="9" id="KW-0418">Kinase</keyword>
<keyword evidence="12" id="KW-0539">Nucleus</keyword>
<evidence type="ECO:0000313" key="16">
    <source>
        <dbReference type="EMBL" id="CAD8461388.1"/>
    </source>
</evidence>
<dbReference type="Gene3D" id="3.30.200.20">
    <property type="entry name" value="Phosphorylase Kinase, domain 1"/>
    <property type="match status" value="1"/>
</dbReference>
<dbReference type="Pfam" id="PF06293">
    <property type="entry name" value="Kdo"/>
    <property type="match status" value="1"/>
</dbReference>
<comment type="catalytic activity">
    <reaction evidence="13">
        <text>L-threonyl-[protein] + ATP = O-phospho-L-threonyl-[protein] + ADP + H(+)</text>
        <dbReference type="Rhea" id="RHEA:46608"/>
        <dbReference type="Rhea" id="RHEA-COMP:11060"/>
        <dbReference type="Rhea" id="RHEA-COMP:11605"/>
        <dbReference type="ChEBI" id="CHEBI:15378"/>
        <dbReference type="ChEBI" id="CHEBI:30013"/>
        <dbReference type="ChEBI" id="CHEBI:30616"/>
        <dbReference type="ChEBI" id="CHEBI:61977"/>
        <dbReference type="ChEBI" id="CHEBI:456216"/>
        <dbReference type="EC" id="2.7.11.1"/>
    </reaction>
</comment>
<dbReference type="GO" id="GO:0008033">
    <property type="term" value="P:tRNA processing"/>
    <property type="evidence" value="ECO:0007669"/>
    <property type="project" value="UniProtKB-KW"/>
</dbReference>
<keyword evidence="8" id="KW-0547">Nucleotide-binding</keyword>
<dbReference type="InterPro" id="IPR022495">
    <property type="entry name" value="Bud32"/>
</dbReference>
<dbReference type="GO" id="GO:0070525">
    <property type="term" value="P:tRNA threonylcarbamoyladenosine metabolic process"/>
    <property type="evidence" value="ECO:0007669"/>
    <property type="project" value="TreeGrafter"/>
</dbReference>
<evidence type="ECO:0000256" key="1">
    <source>
        <dbReference type="ARBA" id="ARBA00004123"/>
    </source>
</evidence>
<keyword evidence="6" id="KW-0808">Transferase</keyword>
<evidence type="ECO:0000256" key="5">
    <source>
        <dbReference type="ARBA" id="ARBA00022553"/>
    </source>
</evidence>
<dbReference type="InterPro" id="IPR011009">
    <property type="entry name" value="Kinase-like_dom_sf"/>
</dbReference>
<evidence type="ECO:0000256" key="10">
    <source>
        <dbReference type="ARBA" id="ARBA00022801"/>
    </source>
</evidence>
<feature type="domain" description="Protein kinase" evidence="15">
    <location>
        <begin position="1"/>
        <end position="214"/>
    </location>
</feature>
<comment type="subcellular location">
    <subcellularLocation>
        <location evidence="1">Nucleus</location>
    </subcellularLocation>
</comment>
<protein>
    <recommendedName>
        <fullName evidence="3">non-specific serine/threonine protein kinase</fullName>
        <ecNumber evidence="3">2.7.11.1</ecNumber>
    </recommendedName>
</protein>